<proteinExistence type="predicted"/>
<feature type="repeat" description="ANK" evidence="3">
    <location>
        <begin position="723"/>
        <end position="755"/>
    </location>
</feature>
<keyword evidence="4" id="KW-0812">Transmembrane</keyword>
<feature type="transmembrane region" description="Helical" evidence="4">
    <location>
        <begin position="1082"/>
        <end position="1105"/>
    </location>
</feature>
<evidence type="ECO:0000256" key="3">
    <source>
        <dbReference type="PROSITE-ProRule" id="PRU00023"/>
    </source>
</evidence>
<dbReference type="SUPFAM" id="SSF48403">
    <property type="entry name" value="Ankyrin repeat"/>
    <property type="match status" value="2"/>
</dbReference>
<sequence>MDENGSFFRDHNFIQKVTNLIELHDYLIDMSEENQEQTYCFLNNSFFHMSNLSCKTLVYSLINVMRFRPEKAELFSSLCEVLSKSNINVSNCLMKSLKNIDSFTPSHLFFYRLLIQKGILAETQVLPHVIHCLSFYLEHSSVSLVYQLFLWFLPEIEKKTKGLFNSILQTINDQKIKHEIRSLLKSNCKPFQKMIKNQYSKNSIEYFIKFDDIINFQNAVQLEEINGTCKISLFDMNLQMNDFPSFLQFASFHSSKKIFKFLILNKAELRNVSLKISMSRLIGNQNNYSVANNNNNKNDEVIEIVSSTSTSTSTFSSSDDENPKKEINSLTINNNTQFSQKPQTINNIVNSNDGRDTYNENNTIFIDDSDIEYDDNSNNVDDIIYVDDNDNNQIIEISEEEESKSEKEIQNEKVNIKKDVIEFDNNRFLLPPMSPDIFIESNQSKAYIARNPLSNEYQKNNKITTTSQYAVAGGNNEIIRILKENDVSFTDTKRIAIYFFHNRLAQWLIEIMIEESNLHNALNLPQDLLYYAISSGNIEILHYLFTNFPLEVNNAKTNNNPLHLAIRFYQYDILEYLLQLKFIDVNILDNYGKTPLFQAIDHKSLKMIKLITNHPYFDINFVVSCTLRPIHYAALYGTPKILKYMLSLDGINVNDNLHITPLTLSLMTDSIQNFFILLKDKRININTNSEITPVAYCIKRNLDQIFTTLLNDSKLDVNQYSRSGYTPLHLAILNNNLFAIKMLLEKECDQSLTTMKKSDTVAHLAVKVNSLQIFNMFPNIDVNIRNNKDQTLLHYAAIYDSRKIMNLLINNPRIDLNPIDYEGNTPLHYSIKKYNKEIFDLLLCFESLDINIRNKNHETPLIAAFKDNYDKSRNFILKLLGKKNIDTNLSDQLGYSPLHHAIKLNDELIVKILVKNPLTDVNSQTIEGLTPIHLAAQKKLNHVIRLLLQSPSILLNVVDFENKCPLHFAAESKKCWFGMKMFNPYMYCEKFDNSLFRLLINFDFSTGNIQDQEGNTPFHVALKNSEFDGSLFKNCDNLDLFRCNLKGESYLHLAAASGNRIVLEFLMKTNPELINFQTIEGIFFPFFITHLFIMHVSMGKLTWFLY</sequence>
<dbReference type="PROSITE" id="PS50297">
    <property type="entry name" value="ANK_REP_REGION"/>
    <property type="match status" value="3"/>
</dbReference>
<evidence type="ECO:0000256" key="4">
    <source>
        <dbReference type="SAM" id="Phobius"/>
    </source>
</evidence>
<dbReference type="Gene3D" id="1.25.40.20">
    <property type="entry name" value="Ankyrin repeat-containing domain"/>
    <property type="match status" value="3"/>
</dbReference>
<keyword evidence="6" id="KW-1185">Reference proteome</keyword>
<reference evidence="5" key="1">
    <citation type="submission" date="2016-10" db="EMBL/GenBank/DDBJ databases">
        <authorList>
            <person name="Benchimol M."/>
            <person name="Almeida L.G."/>
            <person name="Vasconcelos A.T."/>
            <person name="Perreira-Neves A."/>
            <person name="Rosa I.A."/>
            <person name="Tasca T."/>
            <person name="Bogo M.R."/>
            <person name="de Souza W."/>
        </authorList>
    </citation>
    <scope>NUCLEOTIDE SEQUENCE [LARGE SCALE GENOMIC DNA]</scope>
    <source>
        <strain evidence="5">K</strain>
    </source>
</reference>
<dbReference type="OrthoDB" id="9995210at2759"/>
<dbReference type="InterPro" id="IPR036770">
    <property type="entry name" value="Ankyrin_rpt-contain_sf"/>
</dbReference>
<feature type="repeat" description="ANK" evidence="3">
    <location>
        <begin position="927"/>
        <end position="949"/>
    </location>
</feature>
<organism evidence="5 6">
    <name type="scientific">Tritrichomonas foetus</name>
    <dbReference type="NCBI Taxonomy" id="1144522"/>
    <lineage>
        <taxon>Eukaryota</taxon>
        <taxon>Metamonada</taxon>
        <taxon>Parabasalia</taxon>
        <taxon>Tritrichomonadida</taxon>
        <taxon>Tritrichomonadidae</taxon>
        <taxon>Tritrichomonas</taxon>
    </lineage>
</organism>
<evidence type="ECO:0000256" key="1">
    <source>
        <dbReference type="ARBA" id="ARBA00022737"/>
    </source>
</evidence>
<keyword evidence="4" id="KW-0472">Membrane</keyword>
<dbReference type="InterPro" id="IPR002110">
    <property type="entry name" value="Ankyrin_rpt"/>
</dbReference>
<dbReference type="PROSITE" id="PS50088">
    <property type="entry name" value="ANK_REPEAT"/>
    <property type="match status" value="3"/>
</dbReference>
<dbReference type="PANTHER" id="PTHR24198:SF165">
    <property type="entry name" value="ANKYRIN REPEAT-CONTAINING PROTEIN-RELATED"/>
    <property type="match status" value="1"/>
</dbReference>
<keyword evidence="2 3" id="KW-0040">ANK repeat</keyword>
<evidence type="ECO:0000256" key="2">
    <source>
        <dbReference type="ARBA" id="ARBA00023043"/>
    </source>
</evidence>
<evidence type="ECO:0000313" key="6">
    <source>
        <dbReference type="Proteomes" id="UP000179807"/>
    </source>
</evidence>
<dbReference type="SMART" id="SM00248">
    <property type="entry name" value="ANK"/>
    <property type="match status" value="18"/>
</dbReference>
<gene>
    <name evidence="5" type="ORF">TRFO_19046</name>
</gene>
<dbReference type="RefSeq" id="XP_068364639.1">
    <property type="nucleotide sequence ID" value="XM_068500542.1"/>
</dbReference>
<comment type="caution">
    <text evidence="5">The sequence shown here is derived from an EMBL/GenBank/DDBJ whole genome shotgun (WGS) entry which is preliminary data.</text>
</comment>
<keyword evidence="4" id="KW-1133">Transmembrane helix</keyword>
<dbReference type="Proteomes" id="UP000179807">
    <property type="component" value="Unassembled WGS sequence"/>
</dbReference>
<dbReference type="AlphaFoldDB" id="A0A1J4KJL1"/>
<dbReference type="VEuPathDB" id="TrichDB:TRFO_19046"/>
<feature type="repeat" description="ANK" evidence="3">
    <location>
        <begin position="822"/>
        <end position="843"/>
    </location>
</feature>
<dbReference type="Pfam" id="PF12796">
    <property type="entry name" value="Ank_2"/>
    <property type="match status" value="4"/>
</dbReference>
<dbReference type="PANTHER" id="PTHR24198">
    <property type="entry name" value="ANKYRIN REPEAT AND PROTEIN KINASE DOMAIN-CONTAINING PROTEIN"/>
    <property type="match status" value="1"/>
</dbReference>
<keyword evidence="1" id="KW-0677">Repeat</keyword>
<accession>A0A1J4KJL1</accession>
<dbReference type="EMBL" id="MLAK01000586">
    <property type="protein sequence ID" value="OHT11503.1"/>
    <property type="molecule type" value="Genomic_DNA"/>
</dbReference>
<name>A0A1J4KJL1_9EUKA</name>
<protein>
    <submittedName>
        <fullName evidence="5">Uncharacterized protein</fullName>
    </submittedName>
</protein>
<dbReference type="GeneID" id="94835246"/>
<evidence type="ECO:0000313" key="5">
    <source>
        <dbReference type="EMBL" id="OHT11503.1"/>
    </source>
</evidence>